<name>A0A2P6Q920_ROSCH</name>
<reference evidence="1 2" key="1">
    <citation type="journal article" date="2018" name="Nat. Genet.">
        <title>The Rosa genome provides new insights in the design of modern roses.</title>
        <authorList>
            <person name="Bendahmane M."/>
        </authorList>
    </citation>
    <scope>NUCLEOTIDE SEQUENCE [LARGE SCALE GENOMIC DNA]</scope>
    <source>
        <strain evidence="2">cv. Old Blush</strain>
    </source>
</reference>
<gene>
    <name evidence="1" type="ORF">RchiOBHm_Chr5g0026981</name>
</gene>
<accession>A0A2P6Q920</accession>
<organism evidence="1 2">
    <name type="scientific">Rosa chinensis</name>
    <name type="common">China rose</name>
    <dbReference type="NCBI Taxonomy" id="74649"/>
    <lineage>
        <taxon>Eukaryota</taxon>
        <taxon>Viridiplantae</taxon>
        <taxon>Streptophyta</taxon>
        <taxon>Embryophyta</taxon>
        <taxon>Tracheophyta</taxon>
        <taxon>Spermatophyta</taxon>
        <taxon>Magnoliopsida</taxon>
        <taxon>eudicotyledons</taxon>
        <taxon>Gunneridae</taxon>
        <taxon>Pentapetalae</taxon>
        <taxon>rosids</taxon>
        <taxon>fabids</taxon>
        <taxon>Rosales</taxon>
        <taxon>Rosaceae</taxon>
        <taxon>Rosoideae</taxon>
        <taxon>Rosoideae incertae sedis</taxon>
        <taxon>Rosa</taxon>
    </lineage>
</organism>
<evidence type="ECO:0000313" key="1">
    <source>
        <dbReference type="EMBL" id="PRQ30654.1"/>
    </source>
</evidence>
<evidence type="ECO:0000313" key="2">
    <source>
        <dbReference type="Proteomes" id="UP000238479"/>
    </source>
</evidence>
<keyword evidence="2" id="KW-1185">Reference proteome</keyword>
<dbReference type="EMBL" id="PDCK01000043">
    <property type="protein sequence ID" value="PRQ30654.1"/>
    <property type="molecule type" value="Genomic_DNA"/>
</dbReference>
<dbReference type="Proteomes" id="UP000238479">
    <property type="component" value="Chromosome 5"/>
</dbReference>
<dbReference type="STRING" id="74649.A0A2P6Q920"/>
<sequence>MNPILWHKLAAVSGMAAFGLGIYGADGFKPKNPAYKEKTFQTLPTFGNLRQLNLDIPSYQSKSEEVLANLSNGQPRTSLRS</sequence>
<proteinExistence type="predicted"/>
<dbReference type="AlphaFoldDB" id="A0A2P6Q920"/>
<comment type="caution">
    <text evidence="1">The sequence shown here is derived from an EMBL/GenBank/DDBJ whole genome shotgun (WGS) entry which is preliminary data.</text>
</comment>
<protein>
    <submittedName>
        <fullName evidence="1">Uncharacterized protein</fullName>
    </submittedName>
</protein>
<dbReference type="Gramene" id="PRQ30654">
    <property type="protein sequence ID" value="PRQ30654"/>
    <property type="gene ID" value="RchiOBHm_Chr5g0026981"/>
</dbReference>